<feature type="transmembrane region" description="Helical" evidence="1">
    <location>
        <begin position="38"/>
        <end position="57"/>
    </location>
</feature>
<dbReference type="AlphaFoldDB" id="A0A4R0N7X2"/>
<keyword evidence="1" id="KW-1133">Transmembrane helix</keyword>
<keyword evidence="1" id="KW-0812">Transmembrane</keyword>
<evidence type="ECO:0000313" key="2">
    <source>
        <dbReference type="EMBL" id="TCC95423.1"/>
    </source>
</evidence>
<protein>
    <submittedName>
        <fullName evidence="2">Uncharacterized protein</fullName>
    </submittedName>
</protein>
<name>A0A4R0N7X2_9SPHI</name>
<evidence type="ECO:0000313" key="3">
    <source>
        <dbReference type="Proteomes" id="UP000291117"/>
    </source>
</evidence>
<proteinExistence type="predicted"/>
<keyword evidence="3" id="KW-1185">Reference proteome</keyword>
<keyword evidence="1" id="KW-0472">Membrane</keyword>
<comment type="caution">
    <text evidence="2">The sequence shown here is derived from an EMBL/GenBank/DDBJ whole genome shotgun (WGS) entry which is preliminary data.</text>
</comment>
<evidence type="ECO:0000256" key="1">
    <source>
        <dbReference type="SAM" id="Phobius"/>
    </source>
</evidence>
<dbReference type="Proteomes" id="UP000291117">
    <property type="component" value="Unassembled WGS sequence"/>
</dbReference>
<sequence length="63" mass="6916">MKKENYKNVMTAYSLIGLVPPLGILFIIIDWLKGAKVNAASVIGVFLGIVLTVVYYLQLSGQM</sequence>
<dbReference type="EMBL" id="SJSM01000009">
    <property type="protein sequence ID" value="TCC95423.1"/>
    <property type="molecule type" value="Genomic_DNA"/>
</dbReference>
<dbReference type="OrthoDB" id="9911110at2"/>
<reference evidence="2 3" key="1">
    <citation type="submission" date="2019-02" db="EMBL/GenBank/DDBJ databases">
        <title>Pedobacter sp. RP-3-8 sp. nov., isolated from Arctic soil.</title>
        <authorList>
            <person name="Dahal R.H."/>
        </authorList>
    </citation>
    <scope>NUCLEOTIDE SEQUENCE [LARGE SCALE GENOMIC DNA]</scope>
    <source>
        <strain evidence="2 3">RP-3-8</strain>
    </source>
</reference>
<accession>A0A4R0N7X2</accession>
<dbReference type="RefSeq" id="WP_131609970.1">
    <property type="nucleotide sequence ID" value="NZ_SJSM01000009.1"/>
</dbReference>
<organism evidence="2 3">
    <name type="scientific">Pedobacter hiemivivus</name>
    <dbReference type="NCBI Taxonomy" id="2530454"/>
    <lineage>
        <taxon>Bacteria</taxon>
        <taxon>Pseudomonadati</taxon>
        <taxon>Bacteroidota</taxon>
        <taxon>Sphingobacteriia</taxon>
        <taxon>Sphingobacteriales</taxon>
        <taxon>Sphingobacteriaceae</taxon>
        <taxon>Pedobacter</taxon>
    </lineage>
</organism>
<gene>
    <name evidence="2" type="ORF">EZ444_14915</name>
</gene>
<feature type="transmembrane region" description="Helical" evidence="1">
    <location>
        <begin position="12"/>
        <end position="32"/>
    </location>
</feature>